<feature type="region of interest" description="Disordered" evidence="2">
    <location>
        <begin position="377"/>
        <end position="396"/>
    </location>
</feature>
<evidence type="ECO:0000313" key="5">
    <source>
        <dbReference type="Proteomes" id="UP000265515"/>
    </source>
</evidence>
<proteinExistence type="predicted"/>
<dbReference type="Pfam" id="PF03372">
    <property type="entry name" value="Exo_endo_phos"/>
    <property type="match status" value="1"/>
</dbReference>
<dbReference type="Proteomes" id="UP000265515">
    <property type="component" value="Unassembled WGS sequence"/>
</dbReference>
<feature type="region of interest" description="Disordered" evidence="2">
    <location>
        <begin position="1"/>
        <end position="62"/>
    </location>
</feature>
<comment type="caution">
    <text evidence="4">The sequence shown here is derived from an EMBL/GenBank/DDBJ whole genome shotgun (WGS) entry which is preliminary data.</text>
</comment>
<reference evidence="4 5" key="1">
    <citation type="journal article" date="2018" name="Cell">
        <title>The Chara Genome: Secondary Complexity and Implications for Plant Terrestrialization.</title>
        <authorList>
            <person name="Nishiyama T."/>
            <person name="Sakayama H."/>
            <person name="Vries J.D."/>
            <person name="Buschmann H."/>
            <person name="Saint-Marcoux D."/>
            <person name="Ullrich K.K."/>
            <person name="Haas F.B."/>
            <person name="Vanderstraeten L."/>
            <person name="Becker D."/>
            <person name="Lang D."/>
            <person name="Vosolsobe S."/>
            <person name="Rombauts S."/>
            <person name="Wilhelmsson P.K.I."/>
            <person name="Janitza P."/>
            <person name="Kern R."/>
            <person name="Heyl A."/>
            <person name="Rumpler F."/>
            <person name="Villalobos L.I.A.C."/>
            <person name="Clay J.M."/>
            <person name="Skokan R."/>
            <person name="Toyoda A."/>
            <person name="Suzuki Y."/>
            <person name="Kagoshima H."/>
            <person name="Schijlen E."/>
            <person name="Tajeshwar N."/>
            <person name="Catarino B."/>
            <person name="Hetherington A.J."/>
            <person name="Saltykova A."/>
            <person name="Bonnot C."/>
            <person name="Breuninger H."/>
            <person name="Symeonidi A."/>
            <person name="Radhakrishnan G.V."/>
            <person name="Van Nieuwerburgh F."/>
            <person name="Deforce D."/>
            <person name="Chang C."/>
            <person name="Karol K.G."/>
            <person name="Hedrich R."/>
            <person name="Ulvskov P."/>
            <person name="Glockner G."/>
            <person name="Delwiche C.F."/>
            <person name="Petrasek J."/>
            <person name="Van de Peer Y."/>
            <person name="Friml J."/>
            <person name="Beilby M."/>
            <person name="Dolan L."/>
            <person name="Kohara Y."/>
            <person name="Sugano S."/>
            <person name="Fujiyama A."/>
            <person name="Delaux P.-M."/>
            <person name="Quint M."/>
            <person name="TheiBen G."/>
            <person name="Hagemann M."/>
            <person name="Harholt J."/>
            <person name="Dunand C."/>
            <person name="Zachgo S."/>
            <person name="Langdale J."/>
            <person name="Maumus F."/>
            <person name="Straeten D.V.D."/>
            <person name="Gould S.B."/>
            <person name="Rensing S.A."/>
        </authorList>
    </citation>
    <scope>NUCLEOTIDE SEQUENCE [LARGE SCALE GENOMIC DNA]</scope>
    <source>
        <strain evidence="4 5">S276</strain>
    </source>
</reference>
<dbReference type="Gene3D" id="3.60.10.10">
    <property type="entry name" value="Endonuclease/exonuclease/phosphatase"/>
    <property type="match status" value="1"/>
</dbReference>
<evidence type="ECO:0000256" key="1">
    <source>
        <dbReference type="SAM" id="Coils"/>
    </source>
</evidence>
<name>A0A388MCJ0_CHABU</name>
<evidence type="ECO:0000256" key="2">
    <source>
        <dbReference type="SAM" id="MobiDB-lite"/>
    </source>
</evidence>
<evidence type="ECO:0000259" key="3">
    <source>
        <dbReference type="Pfam" id="PF03372"/>
    </source>
</evidence>
<organism evidence="4 5">
    <name type="scientific">Chara braunii</name>
    <name type="common">Braun's stonewort</name>
    <dbReference type="NCBI Taxonomy" id="69332"/>
    <lineage>
        <taxon>Eukaryota</taxon>
        <taxon>Viridiplantae</taxon>
        <taxon>Streptophyta</taxon>
        <taxon>Charophyceae</taxon>
        <taxon>Charales</taxon>
        <taxon>Characeae</taxon>
        <taxon>Chara</taxon>
    </lineage>
</organism>
<dbReference type="EMBL" id="BFEA01001019">
    <property type="protein sequence ID" value="GBG92223.1"/>
    <property type="molecule type" value="Genomic_DNA"/>
</dbReference>
<dbReference type="InterPro" id="IPR005135">
    <property type="entry name" value="Endo/exonuclease/phosphatase"/>
</dbReference>
<dbReference type="AlphaFoldDB" id="A0A388MCJ0"/>
<gene>
    <name evidence="4" type="ORF">CBR_g54766</name>
</gene>
<feature type="compositionally biased region" description="Basic and acidic residues" evidence="2">
    <location>
        <begin position="926"/>
        <end position="959"/>
    </location>
</feature>
<dbReference type="SUPFAM" id="SSF56219">
    <property type="entry name" value="DNase I-like"/>
    <property type="match status" value="1"/>
</dbReference>
<feature type="region of interest" description="Disordered" evidence="2">
    <location>
        <begin position="926"/>
        <end position="961"/>
    </location>
</feature>
<evidence type="ECO:0000313" key="4">
    <source>
        <dbReference type="EMBL" id="GBG92223.1"/>
    </source>
</evidence>
<feature type="domain" description="Endonuclease/exonuclease/phosphatase" evidence="3">
    <location>
        <begin position="406"/>
        <end position="577"/>
    </location>
</feature>
<keyword evidence="5" id="KW-1185">Reference proteome</keyword>
<sequence length="1263" mass="143083">MMSSIRNAPGLANPCQRGEAVDEAEGEEREVEEAEAAREECKQESLQTRPEPAGISAQQGQDTTHLSYVAIRINPEFAVENREDEVAALALIGTREINLERNSGRGGEGNGGGNNDCRAKVAELPTANRGERRGLPDQIMCDPGNRSSLLFPIKTRRVGEAGNAEPTREGEDGEGEEEFFNIASPPTQRGKPSEERDPRQRGKPPASSSRQGGHQGTHHVVLVCSSLAPQGTKIMVGKSERGGFALPAIQVNEFPNSKESVRAAALKFAAGRFPLRLILGIRIGRKTEEAEGGAVLHFHIAMVDVKISMEVATALETEGVQWVPPQWFDSRTSSEAAKVQLGGEVKAEIVSTLCGSIPADKQPWTISFRNLLTQPWEAQPEGEGRRRKGSSKAGADDMRIQQAAAPATNGTKGGTAILIHNSLDVEFLESEYDVWGQWVWVRLRLAGQIWVLMSIYAPAIPGDRRSFFRDLPNVIPEADHMVIARDLNTVMSPGLDSPISRARKEDAVLLEQLMATYELTDSYRSIHPEAQDYTWHSAQSSGNTTPPKRRLDLVLTKGEAWDALSEVEIVPHPMSDHWPIKAVFRVGTNSRKERGYFRLNTENLKNSALIEWCNRHWEDWEKTREWFSSEEEWVQVGFRMVTKVLDIFSRILAKERRREEENCRRMVQEAEQQIGKDPYTDRYWEHRRDKWLDKWERWQVEQQEVRARRAKERGMAQLDRMTKDTFKKLCPPRSHGIIRALKHPFNAQADLAEDTETMVDYAMAYYSDILTSRRPPTESLAEMRQEVDLWKNTDKRLEVHQRQSLDRPLSLQELQETVKSMAKGKTPRNDGLPVEFYEPTREQGAEPVKHAWYKEARTAGGVTPCYRVEEQLEEGEWRVSRWDTHPLERVEGSYQRDNGWYQARQRLEYLEGTVAAIKIRYDADVEREKTKQAEDEKAKKDQEDDERRAKDRKEREDFQRQLTESMNSKLDAVCLALSGKKLEDMHAPRKEAVPPGGAVHTSVSHNNDDILARLMTDQERMKIQLDEALAARRRMETLEKEMTTIRLARDEARAEAEAWRQEAIRPGSKRGCIALSTPTSQATTLPRQTPAKAPTVRVEYKDLKHMHQLKVDTLQEMRLRELNTRREAEQELELANERIAQLEAEKASKTPLSKFRVRLDETGVKSSAKGKKKIAEEPTTKLNDREAFIKETRKSLPVTKDKLTTICIQEGIKYTTIRQTINEIVAKRVLEAFPPVKDNPVADVSEDFGGDGSASAGDDSATS</sequence>
<feature type="region of interest" description="Disordered" evidence="2">
    <location>
        <begin position="124"/>
        <end position="216"/>
    </location>
</feature>
<dbReference type="Gramene" id="GBG92223">
    <property type="protein sequence ID" value="GBG92223"/>
    <property type="gene ID" value="CBR_g54766"/>
</dbReference>
<feature type="compositionally biased region" description="Basic and acidic residues" evidence="2">
    <location>
        <begin position="191"/>
        <end position="200"/>
    </location>
</feature>
<protein>
    <recommendedName>
        <fullName evidence="3">Endonuclease/exonuclease/phosphatase domain-containing protein</fullName>
    </recommendedName>
</protein>
<keyword evidence="1" id="KW-0175">Coiled coil</keyword>
<feature type="coiled-coil region" evidence="1">
    <location>
        <begin position="1111"/>
        <end position="1145"/>
    </location>
</feature>
<feature type="compositionally biased region" description="Low complexity" evidence="2">
    <location>
        <begin position="1253"/>
        <end position="1263"/>
    </location>
</feature>
<feature type="compositionally biased region" description="Acidic residues" evidence="2">
    <location>
        <begin position="21"/>
        <end position="34"/>
    </location>
</feature>
<dbReference type="InterPro" id="IPR036691">
    <property type="entry name" value="Endo/exonu/phosph_ase_sf"/>
</dbReference>
<feature type="coiled-coil region" evidence="1">
    <location>
        <begin position="1021"/>
        <end position="1062"/>
    </location>
</feature>
<feature type="region of interest" description="Disordered" evidence="2">
    <location>
        <begin position="1236"/>
        <end position="1263"/>
    </location>
</feature>
<accession>A0A388MCJ0</accession>